<feature type="region of interest" description="Disordered" evidence="2">
    <location>
        <begin position="215"/>
        <end position="239"/>
    </location>
</feature>
<feature type="compositionally biased region" description="Polar residues" evidence="2">
    <location>
        <begin position="230"/>
        <end position="239"/>
    </location>
</feature>
<feature type="region of interest" description="Disordered" evidence="2">
    <location>
        <begin position="61"/>
        <end position="80"/>
    </location>
</feature>
<keyword evidence="4" id="KW-1185">Reference proteome</keyword>
<reference evidence="3 4" key="1">
    <citation type="submission" date="2023-08" db="EMBL/GenBank/DDBJ databases">
        <title>Black Yeasts Isolated from many extreme environments.</title>
        <authorList>
            <person name="Coleine C."/>
            <person name="Stajich J.E."/>
            <person name="Selbmann L."/>
        </authorList>
    </citation>
    <scope>NUCLEOTIDE SEQUENCE [LARGE SCALE GENOMIC DNA]</scope>
    <source>
        <strain evidence="3 4">CCFEE 5910</strain>
    </source>
</reference>
<dbReference type="Proteomes" id="UP001309876">
    <property type="component" value="Unassembled WGS sequence"/>
</dbReference>
<dbReference type="AlphaFoldDB" id="A0AAN7PQ25"/>
<evidence type="ECO:0000313" key="4">
    <source>
        <dbReference type="Proteomes" id="UP001309876"/>
    </source>
</evidence>
<evidence type="ECO:0000256" key="2">
    <source>
        <dbReference type="SAM" id="MobiDB-lite"/>
    </source>
</evidence>
<evidence type="ECO:0000313" key="3">
    <source>
        <dbReference type="EMBL" id="KAK5080380.1"/>
    </source>
</evidence>
<feature type="coiled-coil region" evidence="1">
    <location>
        <begin position="135"/>
        <end position="162"/>
    </location>
</feature>
<comment type="caution">
    <text evidence="3">The sequence shown here is derived from an EMBL/GenBank/DDBJ whole genome shotgun (WGS) entry which is preliminary data.</text>
</comment>
<feature type="region of interest" description="Disordered" evidence="2">
    <location>
        <begin position="1"/>
        <end position="30"/>
    </location>
</feature>
<accession>A0AAN7PQ25</accession>
<sequence length="307" mass="33935">MSAVDVFNTSHNSTETGGGQATTRGAPLSQADRFTTRQHLHEARASIDDRAKAQGVREINLGRPATSLEPDSLSAQEQDSRRARLTERLFINGSTLDAALRKSDYDVAEAEIEYHRMILQFLEGVKKGHVLEGNKKAYARMNEILELQYKQQRQEQLALQQLTPPGQPQKPEVQQRQALYTGQDVASRSQYIPALPHLRSKSDPYASQQTQFNQLNPETLMPPPLGLSGSGSRNQSTHQSFMPATRKVSIWSQEPVSEDNVAAGGAHEDRLARASFSIANPMLRAMDTIDEAADDQRRDGCSKQAGG</sequence>
<dbReference type="EMBL" id="JAVRRJ010000015">
    <property type="protein sequence ID" value="KAK5080380.1"/>
    <property type="molecule type" value="Genomic_DNA"/>
</dbReference>
<keyword evidence="1" id="KW-0175">Coiled coil</keyword>
<organism evidence="3 4">
    <name type="scientific">Lithohypha guttulata</name>
    <dbReference type="NCBI Taxonomy" id="1690604"/>
    <lineage>
        <taxon>Eukaryota</taxon>
        <taxon>Fungi</taxon>
        <taxon>Dikarya</taxon>
        <taxon>Ascomycota</taxon>
        <taxon>Pezizomycotina</taxon>
        <taxon>Eurotiomycetes</taxon>
        <taxon>Chaetothyriomycetidae</taxon>
        <taxon>Chaetothyriales</taxon>
        <taxon>Trichomeriaceae</taxon>
        <taxon>Lithohypha</taxon>
    </lineage>
</organism>
<name>A0AAN7PQ25_9EURO</name>
<evidence type="ECO:0000256" key="1">
    <source>
        <dbReference type="SAM" id="Coils"/>
    </source>
</evidence>
<gene>
    <name evidence="3" type="ORF">LTR05_008628</name>
</gene>
<protein>
    <submittedName>
        <fullName evidence="3">Uncharacterized protein</fullName>
    </submittedName>
</protein>
<proteinExistence type="predicted"/>